<sequence length="418" mass="47172">MASSGHDTPVIKWCWNILLSLPIHHFPSYISDLHISVQERWRSLRRLIVKSDSPSTIIAIIFFYLLPNLATLESYCSRLITSTERGQICSALKMESTNPQWSWPSNLPRERIAKPEVAEPTQPSSSASPHQTGDEKPSKEQDKPQSKQRYYGPRTCRICFDVVHPTFEEPGMMSGFMNTPPRPVYKSDDPECGRLISPCKCKGSQRYVHEGCLQAWRYADSTAKRNFFACPTCGYHYQLERLSWANRLSSASAQIVLTMLIFVFSVFLLGFIADPILNLWSDPMGTIADTVAVVLDDIEAIKEPTTDEPGTWLEHFYKGFFSLGLLGFLKSLLFMSPWQWWHLRSSGMLGTGGRRGGTGRARVENINLAFVLVGAFTFMWGVWKGVRAFSASALQRASDRVFDVAGNDDDEEDSSKED</sequence>
<keyword evidence="5" id="KW-0812">Transmembrane</keyword>
<keyword evidence="2" id="KW-0863">Zinc-finger</keyword>
<feature type="transmembrane region" description="Helical" evidence="5">
    <location>
        <begin position="56"/>
        <end position="76"/>
    </location>
</feature>
<dbReference type="Proteomes" id="UP000295083">
    <property type="component" value="Unassembled WGS sequence"/>
</dbReference>
<dbReference type="SUPFAM" id="SSF57850">
    <property type="entry name" value="RING/U-box"/>
    <property type="match status" value="1"/>
</dbReference>
<dbReference type="PROSITE" id="PS51292">
    <property type="entry name" value="ZF_RING_CH"/>
    <property type="match status" value="1"/>
</dbReference>
<dbReference type="PANTHER" id="PTHR46347:SF1">
    <property type="entry name" value="RING_FYVE_PHD ZINC FINGER SUPERFAMILY PROTEIN"/>
    <property type="match status" value="1"/>
</dbReference>
<dbReference type="Pfam" id="PF12906">
    <property type="entry name" value="RINGv"/>
    <property type="match status" value="1"/>
</dbReference>
<proteinExistence type="predicted"/>
<organism evidence="7 8">
    <name type="scientific">Colletotrichum spinosum</name>
    <dbReference type="NCBI Taxonomy" id="1347390"/>
    <lineage>
        <taxon>Eukaryota</taxon>
        <taxon>Fungi</taxon>
        <taxon>Dikarya</taxon>
        <taxon>Ascomycota</taxon>
        <taxon>Pezizomycotina</taxon>
        <taxon>Sordariomycetes</taxon>
        <taxon>Hypocreomycetidae</taxon>
        <taxon>Glomerellales</taxon>
        <taxon>Glomerellaceae</taxon>
        <taxon>Colletotrichum</taxon>
        <taxon>Colletotrichum orbiculare species complex</taxon>
    </lineage>
</organism>
<feature type="region of interest" description="Disordered" evidence="4">
    <location>
        <begin position="116"/>
        <end position="149"/>
    </location>
</feature>
<dbReference type="EMBL" id="QAPG01000108">
    <property type="protein sequence ID" value="TDZ31120.1"/>
    <property type="molecule type" value="Genomic_DNA"/>
</dbReference>
<evidence type="ECO:0000313" key="8">
    <source>
        <dbReference type="Proteomes" id="UP000295083"/>
    </source>
</evidence>
<evidence type="ECO:0000256" key="4">
    <source>
        <dbReference type="SAM" id="MobiDB-lite"/>
    </source>
</evidence>
<evidence type="ECO:0000256" key="2">
    <source>
        <dbReference type="ARBA" id="ARBA00022771"/>
    </source>
</evidence>
<keyword evidence="8" id="KW-1185">Reference proteome</keyword>
<evidence type="ECO:0000256" key="3">
    <source>
        <dbReference type="ARBA" id="ARBA00022833"/>
    </source>
</evidence>
<dbReference type="CDD" id="cd16495">
    <property type="entry name" value="RING_CH-C4HC3_MARCH"/>
    <property type="match status" value="1"/>
</dbReference>
<feature type="compositionally biased region" description="Basic and acidic residues" evidence="4">
    <location>
        <begin position="132"/>
        <end position="145"/>
    </location>
</feature>
<keyword evidence="5" id="KW-0472">Membrane</keyword>
<comment type="caution">
    <text evidence="7">The sequence shown here is derived from an EMBL/GenBank/DDBJ whole genome shotgun (WGS) entry which is preliminary data.</text>
</comment>
<dbReference type="Gene3D" id="3.30.40.10">
    <property type="entry name" value="Zinc/RING finger domain, C3HC4 (zinc finger)"/>
    <property type="match status" value="1"/>
</dbReference>
<evidence type="ECO:0000256" key="5">
    <source>
        <dbReference type="SAM" id="Phobius"/>
    </source>
</evidence>
<dbReference type="InterPro" id="IPR013083">
    <property type="entry name" value="Znf_RING/FYVE/PHD"/>
</dbReference>
<accession>A0A4R8Q2F9</accession>
<feature type="transmembrane region" description="Helical" evidence="5">
    <location>
        <begin position="362"/>
        <end position="383"/>
    </location>
</feature>
<reference evidence="7 8" key="1">
    <citation type="submission" date="2018-11" db="EMBL/GenBank/DDBJ databases">
        <title>Genome sequence and assembly of Colletotrichum spinosum.</title>
        <authorList>
            <person name="Gan P."/>
            <person name="Shirasu K."/>
        </authorList>
    </citation>
    <scope>NUCLEOTIDE SEQUENCE [LARGE SCALE GENOMIC DNA]</scope>
    <source>
        <strain evidence="7 8">CBS 515.97</strain>
    </source>
</reference>
<name>A0A4R8Q2F9_9PEZI</name>
<dbReference type="InterPro" id="IPR011016">
    <property type="entry name" value="Znf_RING-CH"/>
</dbReference>
<gene>
    <name evidence="7" type="ORF">C8035_v005228</name>
</gene>
<dbReference type="SMART" id="SM00744">
    <property type="entry name" value="RINGv"/>
    <property type="match status" value="1"/>
</dbReference>
<evidence type="ECO:0000256" key="1">
    <source>
        <dbReference type="ARBA" id="ARBA00022723"/>
    </source>
</evidence>
<dbReference type="PANTHER" id="PTHR46347">
    <property type="entry name" value="RING/FYVE/PHD ZINC FINGER SUPERFAMILY PROTEIN"/>
    <property type="match status" value="1"/>
</dbReference>
<evidence type="ECO:0000259" key="6">
    <source>
        <dbReference type="PROSITE" id="PS51292"/>
    </source>
</evidence>
<keyword evidence="3" id="KW-0862">Zinc</keyword>
<feature type="transmembrane region" description="Helical" evidence="5">
    <location>
        <begin position="251"/>
        <end position="273"/>
    </location>
</feature>
<feature type="domain" description="RING-CH-type" evidence="6">
    <location>
        <begin position="148"/>
        <end position="240"/>
    </location>
</feature>
<protein>
    <recommendedName>
        <fullName evidence="6">RING-CH-type domain-containing protein</fullName>
    </recommendedName>
</protein>
<keyword evidence="1" id="KW-0479">Metal-binding</keyword>
<evidence type="ECO:0000313" key="7">
    <source>
        <dbReference type="EMBL" id="TDZ31120.1"/>
    </source>
</evidence>
<feature type="compositionally biased region" description="Polar residues" evidence="4">
    <location>
        <begin position="121"/>
        <end position="131"/>
    </location>
</feature>
<feature type="transmembrane region" description="Helical" evidence="5">
    <location>
        <begin position="320"/>
        <end position="341"/>
    </location>
</feature>
<dbReference type="GO" id="GO:0008270">
    <property type="term" value="F:zinc ion binding"/>
    <property type="evidence" value="ECO:0007669"/>
    <property type="project" value="UniProtKB-KW"/>
</dbReference>
<dbReference type="AlphaFoldDB" id="A0A4R8Q2F9"/>
<keyword evidence="5" id="KW-1133">Transmembrane helix</keyword>